<dbReference type="EMBL" id="JQBY01000012">
    <property type="protein sequence ID" value="KRN82260.1"/>
    <property type="molecule type" value="Genomic_DNA"/>
</dbReference>
<dbReference type="SUPFAM" id="SSF52540">
    <property type="entry name" value="P-loop containing nucleoside triphosphate hydrolases"/>
    <property type="match status" value="1"/>
</dbReference>
<dbReference type="Gene3D" id="3.40.50.300">
    <property type="entry name" value="P-loop containing nucleotide triphosphate hydrolases"/>
    <property type="match status" value="1"/>
</dbReference>
<dbReference type="Proteomes" id="UP000051749">
    <property type="component" value="Unassembled WGS sequence"/>
</dbReference>
<evidence type="ECO:0000313" key="2">
    <source>
        <dbReference type="Proteomes" id="UP000051749"/>
    </source>
</evidence>
<dbReference type="STRING" id="319653.SAMN04487973_10959"/>
<protein>
    <recommendedName>
        <fullName evidence="3">Sulfotransferase family protein</fullName>
    </recommendedName>
</protein>
<comment type="caution">
    <text evidence="1">The sequence shown here is derived from an EMBL/GenBank/DDBJ whole genome shotgun (WGS) entry which is preliminary data.</text>
</comment>
<organism evidence="1 2">
    <name type="scientific">Pediococcus ethanolidurans</name>
    <dbReference type="NCBI Taxonomy" id="319653"/>
    <lineage>
        <taxon>Bacteria</taxon>
        <taxon>Bacillati</taxon>
        <taxon>Bacillota</taxon>
        <taxon>Bacilli</taxon>
        <taxon>Lactobacillales</taxon>
        <taxon>Lactobacillaceae</taxon>
        <taxon>Pediococcus</taxon>
    </lineage>
</organism>
<dbReference type="InterPro" id="IPR027417">
    <property type="entry name" value="P-loop_NTPase"/>
</dbReference>
<gene>
    <name evidence="1" type="ORF">IV87_GL000341</name>
</gene>
<evidence type="ECO:0008006" key="3">
    <source>
        <dbReference type="Google" id="ProtNLM"/>
    </source>
</evidence>
<name>A0A0R2K7M0_9LACO</name>
<sequence>MQMAIQFLQRFFPSLRSKRAVLVLGSGRSGTSVLTKCINFMGISLGTDNLLAPSKRINPKGYFENKDVINFHKSLGGKIRYRPAFKGYYDSPRIKKDRTTLTRYLTNKFQKEQYLVIKDPRMNDYIELWQHVLADVKVKPAEIILIRNPLDVVASNSRAWHRNKVLALRQWQVRTLLSLRDTKGHPRLVVSYEDLFHKTMPTLHRISTQLDLPWPKDEQALEAKIDGFIDPALQKSDSGESLEEFKNEKELEDDVKKLYLLGVKAANDDDFLTSDDFDHQINELTDRYVKKYGSLYRDFNVKIKSKTVFVYGSNTTQINAVNALLKQQDVQMDDEQTNRMHKLLMAVKQKRSNDQQMSNNYPNDYDYLELKENLNNYIRHAAKTKPLWGIGDALDSELVEMLLTVSEEMNLDTRNILILDDEAMTKDEGKKEELAQAYQKVLKRINKHPHLIVLASTLAKPETKQQITKFIEADNDPDQLLNYQHEVAKEIAQLQ</sequence>
<accession>A0A0R2K7M0</accession>
<dbReference type="AlphaFoldDB" id="A0A0R2K7M0"/>
<dbReference type="PATRIC" id="fig|319653.3.peg.350"/>
<reference evidence="1 2" key="1">
    <citation type="journal article" date="2015" name="Genome Announc.">
        <title>Expanding the biotechnology potential of lactobacilli through comparative genomics of 213 strains and associated genera.</title>
        <authorList>
            <person name="Sun Z."/>
            <person name="Harris H.M."/>
            <person name="McCann A."/>
            <person name="Guo C."/>
            <person name="Argimon S."/>
            <person name="Zhang W."/>
            <person name="Yang X."/>
            <person name="Jeffery I.B."/>
            <person name="Cooney J.C."/>
            <person name="Kagawa T.F."/>
            <person name="Liu W."/>
            <person name="Song Y."/>
            <person name="Salvetti E."/>
            <person name="Wrobel A."/>
            <person name="Rasinkangas P."/>
            <person name="Parkhill J."/>
            <person name="Rea M.C."/>
            <person name="O'Sullivan O."/>
            <person name="Ritari J."/>
            <person name="Douillard F.P."/>
            <person name="Paul Ross R."/>
            <person name="Yang R."/>
            <person name="Briner A.E."/>
            <person name="Felis G.E."/>
            <person name="de Vos W.M."/>
            <person name="Barrangou R."/>
            <person name="Klaenhammer T.R."/>
            <person name="Caufield P.W."/>
            <person name="Cui Y."/>
            <person name="Zhang H."/>
            <person name="O'Toole P.W."/>
        </authorList>
    </citation>
    <scope>NUCLEOTIDE SEQUENCE [LARGE SCALE GENOMIC DNA]</scope>
    <source>
        <strain evidence="1 2">DSM 22301</strain>
    </source>
</reference>
<evidence type="ECO:0000313" key="1">
    <source>
        <dbReference type="EMBL" id="KRN82260.1"/>
    </source>
</evidence>
<proteinExistence type="predicted"/>